<gene>
    <name evidence="1" type="ORF">A54_173</name>
</gene>
<protein>
    <recommendedName>
        <fullName evidence="3">DNMP kinase</fullName>
    </recommendedName>
</protein>
<dbReference type="Proteomes" id="UP001236076">
    <property type="component" value="Segment"/>
</dbReference>
<reference evidence="1 2" key="1">
    <citation type="submission" date="2022-10" db="EMBL/GenBank/DDBJ databases">
        <authorList>
            <person name="Cortes-Martin A."/>
            <person name="Buttimer C.T.H."/>
            <person name="Hill C."/>
        </authorList>
    </citation>
    <scope>NUCLEOTIDE SEQUENCE [LARGE SCALE GENOMIC DNA]</scope>
</reference>
<name>A0AAE9Q271_9CAUD</name>
<evidence type="ECO:0000313" key="2">
    <source>
        <dbReference type="Proteomes" id="UP001236076"/>
    </source>
</evidence>
<evidence type="ECO:0000313" key="1">
    <source>
        <dbReference type="EMBL" id="UZZ64413.1"/>
    </source>
</evidence>
<proteinExistence type="predicted"/>
<evidence type="ECO:0008006" key="3">
    <source>
        <dbReference type="Google" id="ProtNLM"/>
    </source>
</evidence>
<sequence length="212" mass="23696">MKFINLNGPAFSGKDALAGEIAQLVTVGNNVGIHVEFKGSLIDLAIRIAGINRELWDALYHRDYKEVPQPYFNVAGKQVSPRNWLIHISENVAKPLFGEEYFGVALAKRVKDIAKSMEMDGYTCTFISSDGGFIHESVPVVKAVNGDYTLIRLHRTDPRTGNKLTFEGDSRNYIYSENFPESARPRDFDVENVNGKLTETAKLIIKLSEGKE</sequence>
<dbReference type="EMBL" id="OP744025">
    <property type="protein sequence ID" value="UZZ64413.1"/>
    <property type="molecule type" value="Genomic_DNA"/>
</dbReference>
<organism evidence="1 2">
    <name type="scientific">Escherichia phage A5-4</name>
    <dbReference type="NCBI Taxonomy" id="2996162"/>
    <lineage>
        <taxon>Viruses</taxon>
        <taxon>Duplodnaviria</taxon>
        <taxon>Heunggongvirae</taxon>
        <taxon>Uroviricota</taxon>
        <taxon>Caudoviricetes</taxon>
        <taxon>Vequintavirinae</taxon>
    </lineage>
</organism>
<keyword evidence="2" id="KW-1185">Reference proteome</keyword>
<accession>A0AAE9Q271</accession>